<dbReference type="PANTHER" id="PTHR10870:SF0">
    <property type="entry name" value="CELL CYCLE CHECKPOINT PROTEIN RAD1"/>
    <property type="match status" value="1"/>
</dbReference>
<proteinExistence type="inferred from homology"/>
<dbReference type="Proteomes" id="UP001470230">
    <property type="component" value="Unassembled WGS sequence"/>
</dbReference>
<name>A0ABR2KCF4_9EUKA</name>
<evidence type="ECO:0000256" key="5">
    <source>
        <dbReference type="ARBA" id="ARBA00023242"/>
    </source>
</evidence>
<comment type="subcellular location">
    <subcellularLocation>
        <location evidence="1">Nucleus</location>
    </subcellularLocation>
</comment>
<accession>A0ABR2KCF4</accession>
<evidence type="ECO:0000313" key="7">
    <source>
        <dbReference type="Proteomes" id="UP001470230"/>
    </source>
</evidence>
<evidence type="ECO:0000256" key="1">
    <source>
        <dbReference type="ARBA" id="ARBA00004123"/>
    </source>
</evidence>
<dbReference type="EMBL" id="JAPFFF010000005">
    <property type="protein sequence ID" value="KAK8888809.1"/>
    <property type="molecule type" value="Genomic_DNA"/>
</dbReference>
<keyword evidence="5" id="KW-0539">Nucleus</keyword>
<gene>
    <name evidence="6" type="ORF">M9Y10_033549</name>
</gene>
<protein>
    <submittedName>
        <fullName evidence="6">SsDNA endodeoxyribonuclease</fullName>
    </submittedName>
</protein>
<evidence type="ECO:0000256" key="2">
    <source>
        <dbReference type="ARBA" id="ARBA00010991"/>
    </source>
</evidence>
<dbReference type="PRINTS" id="PR01246">
    <property type="entry name" value="RAD1REPAIR"/>
</dbReference>
<comment type="similarity">
    <text evidence="2">Belongs to the rad1 family.</text>
</comment>
<dbReference type="Gene3D" id="3.70.10.10">
    <property type="match status" value="1"/>
</dbReference>
<comment type="caution">
    <text evidence="6">The sequence shown here is derived from an EMBL/GenBank/DDBJ whole genome shotgun (WGS) entry which is preliminary data.</text>
</comment>
<evidence type="ECO:0000256" key="3">
    <source>
        <dbReference type="ARBA" id="ARBA00022763"/>
    </source>
</evidence>
<dbReference type="InterPro" id="IPR003021">
    <property type="entry name" value="Rad1_Rec1_Rad17"/>
</dbReference>
<keyword evidence="3" id="KW-0227">DNA damage</keyword>
<evidence type="ECO:0000313" key="6">
    <source>
        <dbReference type="EMBL" id="KAK8888809.1"/>
    </source>
</evidence>
<dbReference type="PRINTS" id="PR01245">
    <property type="entry name" value="RAD1REC1"/>
</dbReference>
<reference evidence="6 7" key="1">
    <citation type="submission" date="2024-04" db="EMBL/GenBank/DDBJ databases">
        <title>Tritrichomonas musculus Genome.</title>
        <authorList>
            <person name="Alves-Ferreira E."/>
            <person name="Grigg M."/>
            <person name="Lorenzi H."/>
            <person name="Galac M."/>
        </authorList>
    </citation>
    <scope>NUCLEOTIDE SEQUENCE [LARGE SCALE GENOMIC DNA]</scope>
    <source>
        <strain evidence="6 7">EAF2021</strain>
    </source>
</reference>
<keyword evidence="4" id="KW-0234">DNA repair</keyword>
<dbReference type="InterPro" id="IPR003011">
    <property type="entry name" value="Cell_cycle_checkpoint_Rad1"/>
</dbReference>
<dbReference type="Pfam" id="PF02144">
    <property type="entry name" value="Rad1"/>
    <property type="match status" value="1"/>
</dbReference>
<dbReference type="PANTHER" id="PTHR10870">
    <property type="entry name" value="CELL CYCLE CHECKPOINT PROTEIN RAD1"/>
    <property type="match status" value="1"/>
</dbReference>
<evidence type="ECO:0000256" key="4">
    <source>
        <dbReference type="ARBA" id="ARBA00023204"/>
    </source>
</evidence>
<keyword evidence="7" id="KW-1185">Reference proteome</keyword>
<sequence>MNEYIFSCETDSPKPVIQALLAIKWKNSDPQPCSVSVSSTGILFLTEDVSVLQANVYLKNPLFSRFYFNKNESEDSFVFRVNLTSLVDSLNVFAETASHLKIYIMKDATSDLRISIEDGTSITECTLRTLHCSPDQTELSKAYTLTDLRDAAQFIVGSFIVREMFRFPNDSKNKSVGVAMTIDPIQKRFEVRAEGAFGVETSIMSLTNMIQKVQIDIEERMTTNFPVSSLTPVLKAMAISSESKFIFKENGVLTVQQGVKGDGGVETVVEFILQPLEESPFN</sequence>
<organism evidence="6 7">
    <name type="scientific">Tritrichomonas musculus</name>
    <dbReference type="NCBI Taxonomy" id="1915356"/>
    <lineage>
        <taxon>Eukaryota</taxon>
        <taxon>Metamonada</taxon>
        <taxon>Parabasalia</taxon>
        <taxon>Tritrichomonadida</taxon>
        <taxon>Tritrichomonadidae</taxon>
        <taxon>Tritrichomonas</taxon>
    </lineage>
</organism>